<gene>
    <name evidence="2" type="ORF">A8926_5102</name>
</gene>
<evidence type="ECO:0000256" key="1">
    <source>
        <dbReference type="SAM" id="Phobius"/>
    </source>
</evidence>
<evidence type="ECO:0000313" key="3">
    <source>
        <dbReference type="Proteomes" id="UP000233786"/>
    </source>
</evidence>
<comment type="caution">
    <text evidence="2">The sequence shown here is derived from an EMBL/GenBank/DDBJ whole genome shotgun (WGS) entry which is preliminary data.</text>
</comment>
<proteinExistence type="predicted"/>
<evidence type="ECO:0000313" key="2">
    <source>
        <dbReference type="EMBL" id="PKW17169.1"/>
    </source>
</evidence>
<dbReference type="EMBL" id="PJNB01000001">
    <property type="protein sequence ID" value="PKW17169.1"/>
    <property type="molecule type" value="Genomic_DNA"/>
</dbReference>
<sequence>MNRKAVIVVVALVVVVLGSLLVRDPVGSADIVRSGFDLLVSAISAMANSLTTFFQHLFAG</sequence>
<accession>A0A2N3Y2L4</accession>
<dbReference type="OrthoDB" id="5197073at2"/>
<feature type="transmembrane region" description="Helical" evidence="1">
    <location>
        <begin position="39"/>
        <end position="59"/>
    </location>
</feature>
<keyword evidence="1" id="KW-0472">Membrane</keyword>
<organism evidence="2 3">
    <name type="scientific">Saccharopolyspora spinosa</name>
    <dbReference type="NCBI Taxonomy" id="60894"/>
    <lineage>
        <taxon>Bacteria</taxon>
        <taxon>Bacillati</taxon>
        <taxon>Actinomycetota</taxon>
        <taxon>Actinomycetes</taxon>
        <taxon>Pseudonocardiales</taxon>
        <taxon>Pseudonocardiaceae</taxon>
        <taxon>Saccharopolyspora</taxon>
    </lineage>
</organism>
<dbReference type="Proteomes" id="UP000233786">
    <property type="component" value="Unassembled WGS sequence"/>
</dbReference>
<dbReference type="RefSeq" id="WP_010693083.1">
    <property type="nucleotide sequence ID" value="NZ_CP061007.1"/>
</dbReference>
<keyword evidence="1" id="KW-1133">Transmembrane helix</keyword>
<name>A0A2N3Y2L4_SACSN</name>
<keyword evidence="3" id="KW-1185">Reference proteome</keyword>
<protein>
    <submittedName>
        <fullName evidence="2">Uncharacterized protein</fullName>
    </submittedName>
</protein>
<keyword evidence="1" id="KW-0812">Transmembrane</keyword>
<dbReference type="AlphaFoldDB" id="A0A2N3Y2L4"/>
<reference evidence="2" key="1">
    <citation type="submission" date="2017-12" db="EMBL/GenBank/DDBJ databases">
        <title>Sequencing the genomes of 1000 Actinobacteria strains.</title>
        <authorList>
            <person name="Klenk H.-P."/>
        </authorList>
    </citation>
    <scope>NUCLEOTIDE SEQUENCE [LARGE SCALE GENOMIC DNA]</scope>
    <source>
        <strain evidence="2">DSM 44228</strain>
    </source>
</reference>